<feature type="region of interest" description="Disordered" evidence="3">
    <location>
        <begin position="1521"/>
        <end position="1555"/>
    </location>
</feature>
<dbReference type="InterPro" id="IPR011251">
    <property type="entry name" value="Luciferase-like_dom"/>
</dbReference>
<dbReference type="PROSITE" id="PS50075">
    <property type="entry name" value="CARRIER"/>
    <property type="match status" value="1"/>
</dbReference>
<dbReference type="Pfam" id="PF00551">
    <property type="entry name" value="Formyl_trans_N"/>
    <property type="match status" value="1"/>
</dbReference>
<dbReference type="InterPro" id="IPR009081">
    <property type="entry name" value="PP-bd_ACP"/>
</dbReference>
<reference evidence="5 6" key="1">
    <citation type="submission" date="2016-12" db="EMBL/GenBank/DDBJ databases">
        <authorList>
            <person name="Song W.-J."/>
            <person name="Kurnit D.M."/>
        </authorList>
    </citation>
    <scope>NUCLEOTIDE SEQUENCE [LARGE SCALE GENOMIC DNA]</scope>
    <source>
        <strain evidence="5 6">CGMCC 1.10808</strain>
    </source>
</reference>
<keyword evidence="5" id="KW-0503">Monooxygenase</keyword>
<dbReference type="STRING" id="1189325.SAMN04488119_104153"/>
<name>A0A1M7T4S2_9RHOB</name>
<dbReference type="Pfam" id="PF00296">
    <property type="entry name" value="Bac_luciferase"/>
    <property type="match status" value="1"/>
</dbReference>
<dbReference type="Gene3D" id="3.30.559.30">
    <property type="entry name" value="Nonribosomal peptide synthetase, condensation domain"/>
    <property type="match status" value="1"/>
</dbReference>
<protein>
    <submittedName>
        <fullName evidence="5">Natural product biosynthesis luciferase-like monooxygenase domain-containing protein</fullName>
    </submittedName>
</protein>
<dbReference type="OrthoDB" id="9803968at2"/>
<dbReference type="InterPro" id="IPR036477">
    <property type="entry name" value="Formyl_transf_N_sf"/>
</dbReference>
<evidence type="ECO:0000256" key="1">
    <source>
        <dbReference type="ARBA" id="ARBA00022450"/>
    </source>
</evidence>
<dbReference type="InterPro" id="IPR025110">
    <property type="entry name" value="AMP-bd_C"/>
</dbReference>
<evidence type="ECO:0000256" key="2">
    <source>
        <dbReference type="ARBA" id="ARBA00022553"/>
    </source>
</evidence>
<dbReference type="PRINTS" id="PR00154">
    <property type="entry name" value="AMPBINDING"/>
</dbReference>
<proteinExistence type="predicted"/>
<dbReference type="PANTHER" id="PTHR45527:SF1">
    <property type="entry name" value="FATTY ACID SYNTHASE"/>
    <property type="match status" value="1"/>
</dbReference>
<dbReference type="Gene3D" id="3.30.300.30">
    <property type="match status" value="1"/>
</dbReference>
<dbReference type="InterPro" id="IPR024011">
    <property type="entry name" value="Biosynth_lucif-like_mOase_dom"/>
</dbReference>
<dbReference type="InterPro" id="IPR020845">
    <property type="entry name" value="AMP-binding_CS"/>
</dbReference>
<dbReference type="RefSeq" id="WP_072747212.1">
    <property type="nucleotide sequence ID" value="NZ_FOHL01000004.1"/>
</dbReference>
<dbReference type="SUPFAM" id="SSF53328">
    <property type="entry name" value="Formyltransferase"/>
    <property type="match status" value="1"/>
</dbReference>
<sequence length="1555" mass="164590">MTAFSTVLVGDESLLIQCAERLRARGHAIAAVVTDDAGVRGWAQEAGLRVAPRGPELAQALAPLGFDWLLSIANLRVLPDEVLSLARKGAVNFHDGPLPRRAGLNAPLWALLEGDSSHGVTWHLIEGGVDEGDILAERAFELAPDETALTLNARCYAAALDSFEDLLAQLESGVPARKPQDLSQRRVHRRADRPEAAARLDFRRPAAELAALGRALDHGTYFNPLAKPKFVDAHGRLLLAGRIEALPDEDAAPGAEAGAVLEVAPDALIVAVGSGRVRLSALTDALGARVAAEDAARVGAVLPSLDAEAAHALTRRVEEAAPAEARWRARLAAMVPAAVPLAAPRDPSAPAAGRAPRRRRLDLPAGLDADALAAIAAAGAARGGAGEAFDLALREAAHAEAEAATAGVLNGWVPVRFEADPCGDGATPFAEARAAFARRLAEARRDGTFARDLVARDPAIAGLPVPDLALLGPGAPPLAEAAAQLVLDPAAPELLTDPARLGEAEAELLARRIETLAAALAAPEAEAAPTARLPVLPEEERARLLREWNATEAPFEDRPIHQLISAQAARAPDAPAIAFEDRTLTYAELEAEAERVAHALRAMGVGPGVLVGLCAPRGPELVAGALGILKAGGAYVPLDPSYPAERLALYVEDSGAPVIVAHSATLDALPPHEGRTLVIDRDLRPAEAPATPPEGGAGPEELAYVIYTSGSTGRPKGVMVTHRNVANFFAGMDARIPHDPPGTWLAVTSLSFDISVLELFWTLARGFKVVIAGDDDRGLVSNGPLAVSDRRIDFSLFYWGNDDGPGPKKYQLLLEGAKFADAHGFCAVWTPERHFHAFGGPYPNPAVTGAAVAAVTRNLSVRAGSCVAPLHHTARIAEEWAVIDNLTDGRAALAIASGWQPDDFVLRPENTPPANKPAMFRAIEELRRLWRGEAVEYPRKDGSMHAVVTQPRPVSAELPIWVTTAGNPETWREAGAIGANVLTHLLGQSIDEVADKIRIYRDALREAGHDPDSRTVTLMLHTYIAEDREKAREIAREPMKDYLRAAAGLIKQYAWAFPAFKRPKGVENPFQIDLGALSAEELEGILDFAFKRYFEDSGLFGTIEDALARVEQVKRIGVDEIACLIDYGIAPELVLEGLRPLAEVLARANRASEIPADDFSIAAQILRHGVTHLQCTPSMARMIVMNDEARLALSRVRHLMIGGEALPGALAGQLAQAGAGAVQNMYGPTETTIWSATGPADPSEAVVNIGTPIANTRLYVLDAQGEPAPIGAPGELWIGGAGVTRGYLGRQDLTDAAFRPDPFAGDGSRMYRTGDLARRRMDGRIDFLGRADHQVKIRGHRIELGEIEAAAAAFPGVRAAAALAREDAPGDVRLALYVVGSAPEAALRAHLAAALPAHMLPAHVIFMDALPLTPNRKVDRKALPAPGAAAAAGGAPRRAEGPAPEGDAARRIAAIWSRVLGVDKVSASDNFFELGGHSLLAVQAHREIRAELGAERLSITDIFRFPVLSALAAHLEGAGAAPAADPAEDDARAQARAEAMARRRAMRARRGAPAA</sequence>
<evidence type="ECO:0000256" key="3">
    <source>
        <dbReference type="SAM" id="MobiDB-lite"/>
    </source>
</evidence>
<keyword evidence="1" id="KW-0596">Phosphopantetheine</keyword>
<dbReference type="Gene3D" id="1.10.1200.10">
    <property type="entry name" value="ACP-like"/>
    <property type="match status" value="1"/>
</dbReference>
<dbReference type="GO" id="GO:0004497">
    <property type="term" value="F:monooxygenase activity"/>
    <property type="evidence" value="ECO:0007669"/>
    <property type="project" value="UniProtKB-KW"/>
</dbReference>
<dbReference type="GO" id="GO:0044550">
    <property type="term" value="P:secondary metabolite biosynthetic process"/>
    <property type="evidence" value="ECO:0007669"/>
    <property type="project" value="TreeGrafter"/>
</dbReference>
<dbReference type="GO" id="GO:0072330">
    <property type="term" value="P:monocarboxylic acid biosynthetic process"/>
    <property type="evidence" value="ECO:0007669"/>
    <property type="project" value="UniProtKB-ARBA"/>
</dbReference>
<dbReference type="InterPro" id="IPR036661">
    <property type="entry name" value="Luciferase-like_sf"/>
</dbReference>
<dbReference type="SUPFAM" id="SSF51679">
    <property type="entry name" value="Bacterial luciferase-like"/>
    <property type="match status" value="1"/>
</dbReference>
<keyword evidence="2" id="KW-0597">Phosphoprotein</keyword>
<dbReference type="EMBL" id="FRDL01000004">
    <property type="protein sequence ID" value="SHN65705.1"/>
    <property type="molecule type" value="Genomic_DNA"/>
</dbReference>
<feature type="compositionally biased region" description="Basic and acidic residues" evidence="3">
    <location>
        <begin position="1529"/>
        <end position="1541"/>
    </location>
</feature>
<feature type="domain" description="Carrier" evidence="4">
    <location>
        <begin position="1443"/>
        <end position="1519"/>
    </location>
</feature>
<dbReference type="Pfam" id="PF00501">
    <property type="entry name" value="AMP-binding"/>
    <property type="match status" value="2"/>
</dbReference>
<dbReference type="GO" id="GO:0016705">
    <property type="term" value="F:oxidoreductase activity, acting on paired donors, with incorporation or reduction of molecular oxygen"/>
    <property type="evidence" value="ECO:0007669"/>
    <property type="project" value="InterPro"/>
</dbReference>
<dbReference type="Gene3D" id="3.40.50.12230">
    <property type="match status" value="1"/>
</dbReference>
<feature type="compositionally biased region" description="Basic residues" evidence="3">
    <location>
        <begin position="1542"/>
        <end position="1555"/>
    </location>
</feature>
<dbReference type="NCBIfam" id="TIGR04020">
    <property type="entry name" value="seco_metab_LLM"/>
    <property type="match status" value="1"/>
</dbReference>
<dbReference type="GO" id="GO:0031177">
    <property type="term" value="F:phosphopantetheine binding"/>
    <property type="evidence" value="ECO:0007669"/>
    <property type="project" value="InterPro"/>
</dbReference>
<dbReference type="SUPFAM" id="SSF56801">
    <property type="entry name" value="Acetyl-CoA synthetase-like"/>
    <property type="match status" value="2"/>
</dbReference>
<dbReference type="SUPFAM" id="SSF50486">
    <property type="entry name" value="FMT C-terminal domain-like"/>
    <property type="match status" value="1"/>
</dbReference>
<dbReference type="Pfam" id="PF13193">
    <property type="entry name" value="AMP-binding_C"/>
    <property type="match status" value="1"/>
</dbReference>
<dbReference type="FunFam" id="1.10.1200.10:FF:000016">
    <property type="entry name" value="Non-ribosomal peptide synthase"/>
    <property type="match status" value="1"/>
</dbReference>
<dbReference type="Pfam" id="PF00550">
    <property type="entry name" value="PP-binding"/>
    <property type="match status" value="1"/>
</dbReference>
<dbReference type="Gene3D" id="3.20.20.30">
    <property type="entry name" value="Luciferase-like domain"/>
    <property type="match status" value="1"/>
</dbReference>
<dbReference type="FunFam" id="3.30.300.30:FF:000010">
    <property type="entry name" value="Enterobactin synthetase component F"/>
    <property type="match status" value="1"/>
</dbReference>
<evidence type="ECO:0000259" key="4">
    <source>
        <dbReference type="PROSITE" id="PS50075"/>
    </source>
</evidence>
<dbReference type="InterPro" id="IPR002376">
    <property type="entry name" value="Formyl_transf_N"/>
</dbReference>
<keyword evidence="6" id="KW-1185">Reference proteome</keyword>
<evidence type="ECO:0000313" key="6">
    <source>
        <dbReference type="Proteomes" id="UP000184066"/>
    </source>
</evidence>
<keyword evidence="5" id="KW-0560">Oxidoreductase</keyword>
<dbReference type="InterPro" id="IPR045851">
    <property type="entry name" value="AMP-bd_C_sf"/>
</dbReference>
<dbReference type="InterPro" id="IPR011034">
    <property type="entry name" value="Formyl_transferase-like_C_sf"/>
</dbReference>
<dbReference type="PANTHER" id="PTHR45527">
    <property type="entry name" value="NONRIBOSOMAL PEPTIDE SYNTHETASE"/>
    <property type="match status" value="1"/>
</dbReference>
<dbReference type="GO" id="GO:0005737">
    <property type="term" value="C:cytoplasm"/>
    <property type="evidence" value="ECO:0007669"/>
    <property type="project" value="TreeGrafter"/>
</dbReference>
<feature type="region of interest" description="Disordered" evidence="3">
    <location>
        <begin position="1425"/>
        <end position="1446"/>
    </location>
</feature>
<organism evidence="5 6">
    <name type="scientific">Oceanicella actignis</name>
    <dbReference type="NCBI Taxonomy" id="1189325"/>
    <lineage>
        <taxon>Bacteria</taxon>
        <taxon>Pseudomonadati</taxon>
        <taxon>Pseudomonadota</taxon>
        <taxon>Alphaproteobacteria</taxon>
        <taxon>Rhodobacterales</taxon>
        <taxon>Paracoccaceae</taxon>
        <taxon>Oceanicella</taxon>
    </lineage>
</organism>
<dbReference type="InterPro" id="IPR036736">
    <property type="entry name" value="ACP-like_sf"/>
</dbReference>
<dbReference type="GO" id="GO:0043041">
    <property type="term" value="P:amino acid activation for nonribosomal peptide biosynthetic process"/>
    <property type="evidence" value="ECO:0007669"/>
    <property type="project" value="TreeGrafter"/>
</dbReference>
<dbReference type="Gene3D" id="3.40.50.12780">
    <property type="entry name" value="N-terminal domain of ligase-like"/>
    <property type="match status" value="2"/>
</dbReference>
<dbReference type="Proteomes" id="UP000184066">
    <property type="component" value="Unassembled WGS sequence"/>
</dbReference>
<dbReference type="InterPro" id="IPR020806">
    <property type="entry name" value="PKS_PP-bd"/>
</dbReference>
<dbReference type="SMART" id="SM00823">
    <property type="entry name" value="PKS_PP"/>
    <property type="match status" value="1"/>
</dbReference>
<dbReference type="InterPro" id="IPR042099">
    <property type="entry name" value="ANL_N_sf"/>
</dbReference>
<dbReference type="InterPro" id="IPR020459">
    <property type="entry name" value="AMP-binding"/>
</dbReference>
<dbReference type="InterPro" id="IPR000873">
    <property type="entry name" value="AMP-dep_synth/lig_dom"/>
</dbReference>
<dbReference type="PROSITE" id="PS00455">
    <property type="entry name" value="AMP_BINDING"/>
    <property type="match status" value="1"/>
</dbReference>
<gene>
    <name evidence="5" type="ORF">SAMN05216200_104153</name>
</gene>
<accession>A0A1M7T4S2</accession>
<dbReference type="SUPFAM" id="SSF47336">
    <property type="entry name" value="ACP-like"/>
    <property type="match status" value="1"/>
</dbReference>
<evidence type="ECO:0000313" key="5">
    <source>
        <dbReference type="EMBL" id="SHN65705.1"/>
    </source>
</evidence>